<feature type="compositionally biased region" description="Basic and acidic residues" evidence="1">
    <location>
        <begin position="226"/>
        <end position="237"/>
    </location>
</feature>
<evidence type="ECO:0000313" key="3">
    <source>
        <dbReference type="EMBL" id="KAI7740640.1"/>
    </source>
</evidence>
<feature type="region of interest" description="Disordered" evidence="1">
    <location>
        <begin position="153"/>
        <end position="182"/>
    </location>
</feature>
<keyword evidence="2" id="KW-0472">Membrane</keyword>
<keyword evidence="4" id="KW-1185">Reference proteome</keyword>
<feature type="transmembrane region" description="Helical" evidence="2">
    <location>
        <begin position="258"/>
        <end position="276"/>
    </location>
</feature>
<dbReference type="PANTHER" id="PTHR35719">
    <property type="entry name" value="OS01G0680600 PROTEIN"/>
    <property type="match status" value="1"/>
</dbReference>
<proteinExistence type="predicted"/>
<evidence type="ECO:0000256" key="1">
    <source>
        <dbReference type="SAM" id="MobiDB-lite"/>
    </source>
</evidence>
<comment type="caution">
    <text evidence="3">The sequence shown here is derived from an EMBL/GenBank/DDBJ whole genome shotgun (WGS) entry which is preliminary data.</text>
</comment>
<evidence type="ECO:0000256" key="2">
    <source>
        <dbReference type="SAM" id="Phobius"/>
    </source>
</evidence>
<organism evidence="3 4">
    <name type="scientific">Ambrosia artemisiifolia</name>
    <name type="common">Common ragweed</name>
    <dbReference type="NCBI Taxonomy" id="4212"/>
    <lineage>
        <taxon>Eukaryota</taxon>
        <taxon>Viridiplantae</taxon>
        <taxon>Streptophyta</taxon>
        <taxon>Embryophyta</taxon>
        <taxon>Tracheophyta</taxon>
        <taxon>Spermatophyta</taxon>
        <taxon>Magnoliopsida</taxon>
        <taxon>eudicotyledons</taxon>
        <taxon>Gunneridae</taxon>
        <taxon>Pentapetalae</taxon>
        <taxon>asterids</taxon>
        <taxon>campanulids</taxon>
        <taxon>Asterales</taxon>
        <taxon>Asteraceae</taxon>
        <taxon>Asteroideae</taxon>
        <taxon>Heliantheae alliance</taxon>
        <taxon>Heliantheae</taxon>
        <taxon>Ambrosia</taxon>
    </lineage>
</organism>
<dbReference type="Proteomes" id="UP001206925">
    <property type="component" value="Unassembled WGS sequence"/>
</dbReference>
<feature type="compositionally biased region" description="Basic residues" evidence="1">
    <location>
        <begin position="238"/>
        <end position="252"/>
    </location>
</feature>
<protein>
    <submittedName>
        <fullName evidence="3">Uncharacterized protein</fullName>
    </submittedName>
</protein>
<keyword evidence="2" id="KW-1133">Transmembrane helix</keyword>
<reference evidence="3" key="1">
    <citation type="submission" date="2022-06" db="EMBL/GenBank/DDBJ databases">
        <title>Uncovering the hologenomic basis of an extraordinary plant invasion.</title>
        <authorList>
            <person name="Bieker V.C."/>
            <person name="Martin M.D."/>
            <person name="Gilbert T."/>
            <person name="Hodgins K."/>
            <person name="Battlay P."/>
            <person name="Petersen B."/>
            <person name="Wilson J."/>
        </authorList>
    </citation>
    <scope>NUCLEOTIDE SEQUENCE</scope>
    <source>
        <strain evidence="3">AA19_3_7</strain>
        <tissue evidence="3">Leaf</tissue>
    </source>
</reference>
<sequence length="277" mass="31550">MVFTVFLIRIHPPPPPPPLLPLHHRQPPWPTVSPPASFSVNPSRIIIPLRLQANRRWDSNAETFRTTNFDFDSVDDDFEDDDDDDSSQWLDILEDFIDGVWIFKVFRSFGWMLPAIISSLLLTSGPKAFLMALAIPMGQSALSLLFQTVWGRPRAKTRRRGKSKRKQPPPRQPPRGASYMDIDDEEEYVEGERMRATGYQTWVAGDGSSSDKTNGSSSSFGGWEELDGRTRTRSSKDGKRKQSKSKMSRRVKRSETPLLLRLLIAVFPFLGSWTKLL</sequence>
<name>A0AAD5CG10_AMBAR</name>
<feature type="region of interest" description="Disordered" evidence="1">
    <location>
        <begin position="200"/>
        <end position="252"/>
    </location>
</feature>
<feature type="compositionally biased region" description="Basic residues" evidence="1">
    <location>
        <begin position="153"/>
        <end position="168"/>
    </location>
</feature>
<dbReference type="AlphaFoldDB" id="A0AAD5CG10"/>
<feature type="transmembrane region" description="Helical" evidence="2">
    <location>
        <begin position="128"/>
        <end position="150"/>
    </location>
</feature>
<dbReference type="EMBL" id="JAMZMK010008385">
    <property type="protein sequence ID" value="KAI7740640.1"/>
    <property type="molecule type" value="Genomic_DNA"/>
</dbReference>
<gene>
    <name evidence="3" type="ORF">M8C21_013888</name>
</gene>
<accession>A0AAD5CG10</accession>
<evidence type="ECO:0000313" key="4">
    <source>
        <dbReference type="Proteomes" id="UP001206925"/>
    </source>
</evidence>
<keyword evidence="2" id="KW-0812">Transmembrane</keyword>
<dbReference type="PANTHER" id="PTHR35719:SF5">
    <property type="entry name" value="T6K12.7 PROTEIN"/>
    <property type="match status" value="1"/>
</dbReference>
<feature type="compositionally biased region" description="Low complexity" evidence="1">
    <location>
        <begin position="205"/>
        <end position="221"/>
    </location>
</feature>